<dbReference type="SUPFAM" id="SSF53448">
    <property type="entry name" value="Nucleotide-diphospho-sugar transferases"/>
    <property type="match status" value="1"/>
</dbReference>
<dbReference type="GO" id="GO:0097363">
    <property type="term" value="F:protein O-acetylglucosaminyltransferase activity"/>
    <property type="evidence" value="ECO:0007669"/>
    <property type="project" value="TreeGrafter"/>
</dbReference>
<reference evidence="2" key="1">
    <citation type="submission" date="2017-03" db="EMBL/GenBank/DDBJ databases">
        <title>Phytopthora megakarya and P. palmivora, two closely related causual agents of cacao black pod achieved similar genome size and gene model numbers by different mechanisms.</title>
        <authorList>
            <person name="Ali S."/>
            <person name="Shao J."/>
            <person name="Larry D.J."/>
            <person name="Kronmiller B."/>
            <person name="Shen D."/>
            <person name="Strem M.D."/>
            <person name="Melnick R.L."/>
            <person name="Guiltinan M.J."/>
            <person name="Tyler B.M."/>
            <person name="Meinhardt L.W."/>
            <person name="Bailey B.A."/>
        </authorList>
    </citation>
    <scope>NUCLEOTIDE SEQUENCE [LARGE SCALE GENOMIC DNA]</scope>
    <source>
        <strain evidence="2">zdho120</strain>
    </source>
</reference>
<gene>
    <name evidence="1" type="ORF">PHMEG_0003354</name>
</gene>
<protein>
    <submittedName>
        <fullName evidence="1">Uncharacterized protein</fullName>
    </submittedName>
</protein>
<dbReference type="InterPro" id="IPR019734">
    <property type="entry name" value="TPR_rpt"/>
</dbReference>
<keyword evidence="2" id="KW-1185">Reference proteome</keyword>
<dbReference type="STRING" id="4795.A0A225WYW7"/>
<dbReference type="SMART" id="SM00028">
    <property type="entry name" value="TPR"/>
    <property type="match status" value="4"/>
</dbReference>
<dbReference type="AlphaFoldDB" id="A0A225WYW7"/>
<name>A0A225WYW7_9STRA</name>
<dbReference type="OrthoDB" id="1658288at2759"/>
<proteinExistence type="predicted"/>
<evidence type="ECO:0000313" key="1">
    <source>
        <dbReference type="EMBL" id="OWZ22010.1"/>
    </source>
</evidence>
<dbReference type="Gene3D" id="1.25.40.10">
    <property type="entry name" value="Tetratricopeptide repeat domain"/>
    <property type="match status" value="2"/>
</dbReference>
<sequence>MAGDRIESNAAADAPWHARLAALLTASGKHESAAGHYRRALRGLEEMASEDSPGDEAQQRKRRLQWQFELAATEAKRGRREDAIALYQEILQTNPNCVEAQVNLAAQLAIADVRRLEEALELCMRALTLRPDLAEAHYNRNMLLRRLGRQSEAVNIYWDCLVRDLGANSVKGSMPQELVRAVFPNDEGRVPRMDKLTCTGSDTSCNQTSQDDGVTVVCVKWGPKYGAEYVNRLFNSVMRHCGQVQVTFVCLTDNAEAIDLHENMKILPLDEGWRGWWNKCQLFSSSISAKFRALGHSRCMYLDLDTVIVGNLVDLLMWSPALGVLTLLKTDQMTNEQRPGGFNSSIMVWHIGSIEGVPPLHFIHTFLHTNFDAVSKYIYKFDHWLEMAHPEACFLDDVFPDQIVEYRSIDERAEGPPPNTAIVCFPLIPKPHKASASWVVQHWK</sequence>
<dbReference type="Proteomes" id="UP000198211">
    <property type="component" value="Unassembled WGS sequence"/>
</dbReference>
<organism evidence="1 2">
    <name type="scientific">Phytophthora megakarya</name>
    <dbReference type="NCBI Taxonomy" id="4795"/>
    <lineage>
        <taxon>Eukaryota</taxon>
        <taxon>Sar</taxon>
        <taxon>Stramenopiles</taxon>
        <taxon>Oomycota</taxon>
        <taxon>Peronosporomycetes</taxon>
        <taxon>Peronosporales</taxon>
        <taxon>Peronosporaceae</taxon>
        <taxon>Phytophthora</taxon>
    </lineage>
</organism>
<accession>A0A225WYW7</accession>
<dbReference type="InterPro" id="IPR029044">
    <property type="entry name" value="Nucleotide-diphossugar_trans"/>
</dbReference>
<dbReference type="PANTHER" id="PTHR44366:SF1">
    <property type="entry name" value="UDP-N-ACETYLGLUCOSAMINE--PEPTIDE N-ACETYLGLUCOSAMINYLTRANSFERASE 110 KDA SUBUNIT"/>
    <property type="match status" value="1"/>
</dbReference>
<comment type="caution">
    <text evidence="1">The sequence shown here is derived from an EMBL/GenBank/DDBJ whole genome shotgun (WGS) entry which is preliminary data.</text>
</comment>
<dbReference type="InterPro" id="IPR037919">
    <property type="entry name" value="OGT"/>
</dbReference>
<dbReference type="InterPro" id="IPR011990">
    <property type="entry name" value="TPR-like_helical_dom_sf"/>
</dbReference>
<dbReference type="PANTHER" id="PTHR44366">
    <property type="entry name" value="UDP-N-ACETYLGLUCOSAMINE--PEPTIDE N-ACETYLGLUCOSAMINYLTRANSFERASE 110 KDA SUBUNIT"/>
    <property type="match status" value="1"/>
</dbReference>
<evidence type="ECO:0000313" key="2">
    <source>
        <dbReference type="Proteomes" id="UP000198211"/>
    </source>
</evidence>
<dbReference type="GO" id="GO:0006493">
    <property type="term" value="P:protein O-linked glycosylation"/>
    <property type="evidence" value="ECO:0007669"/>
    <property type="project" value="InterPro"/>
</dbReference>
<dbReference type="EMBL" id="NBNE01000170">
    <property type="protein sequence ID" value="OWZ22010.1"/>
    <property type="molecule type" value="Genomic_DNA"/>
</dbReference>
<dbReference type="SUPFAM" id="SSF48452">
    <property type="entry name" value="TPR-like"/>
    <property type="match status" value="1"/>
</dbReference>